<evidence type="ECO:0000313" key="3">
    <source>
        <dbReference type="Proteomes" id="UP000604046"/>
    </source>
</evidence>
<dbReference type="Proteomes" id="UP000604046">
    <property type="component" value="Unassembled WGS sequence"/>
</dbReference>
<evidence type="ECO:0000313" key="2">
    <source>
        <dbReference type="EMBL" id="CAE7233610.1"/>
    </source>
</evidence>
<protein>
    <submittedName>
        <fullName evidence="2">CbpA protein</fullName>
    </submittedName>
</protein>
<keyword evidence="3" id="KW-1185">Reference proteome</keyword>
<reference evidence="2" key="1">
    <citation type="submission" date="2021-02" db="EMBL/GenBank/DDBJ databases">
        <authorList>
            <person name="Dougan E. K."/>
            <person name="Rhodes N."/>
            <person name="Thang M."/>
            <person name="Chan C."/>
        </authorList>
    </citation>
    <scope>NUCLEOTIDE SEQUENCE</scope>
</reference>
<feature type="coiled-coil region" evidence="1">
    <location>
        <begin position="143"/>
        <end position="177"/>
    </location>
</feature>
<feature type="coiled-coil region" evidence="1">
    <location>
        <begin position="221"/>
        <end position="248"/>
    </location>
</feature>
<organism evidence="2 3">
    <name type="scientific">Symbiodinium natans</name>
    <dbReference type="NCBI Taxonomy" id="878477"/>
    <lineage>
        <taxon>Eukaryota</taxon>
        <taxon>Sar</taxon>
        <taxon>Alveolata</taxon>
        <taxon>Dinophyceae</taxon>
        <taxon>Suessiales</taxon>
        <taxon>Symbiodiniaceae</taxon>
        <taxon>Symbiodinium</taxon>
    </lineage>
</organism>
<sequence length="532" mass="58416">MSASRMPCQPSPDAAAAEAVLLAEIGPEAVQVLRPYYSALVGVADLARTAGGQQLRSLLRHIGELTCKVAALEDACQHWQAVCNGFQKQLTQVNFAQAAARQAADGQRMRSNAMQAQLLDMMKEHQAGVLAARKDASVSQADISRLHGELQKSQTEVAMQQEEIRRLRIELQAVGSQHRQRDMDLEAERLRAAGSDLAAAHAGQEKARLKATLRRVDDDQREQMEILSAQAQDEKWRLQQRLEAEHRELVTCRQAAGVSEAVLAEVRSLVPIAIGAVDFVRDSESPAMKLARGPVLLSANTSVRIPVLALRWGPGASLNSTPGWQAVREGLFALLHQLQSGATMPEKVELSVCEVDGRWFCCEASEAHRFAALLMYQVLHRDAPVCPTCRVTSAHKVLSIPKEDFRQHSGLSVMSCGAVWRDPPKDDEDFLRAFLVGSPLKEAMIDFLYHQRRNRVEDALQRETAYGTSPPFLAGHGPSQRKEELVERAALPTSFWHQQDAGASTSLTPAVQAASTASAPAFREGYRKQAPI</sequence>
<keyword evidence="1" id="KW-0175">Coiled coil</keyword>
<accession>A0A812L0I3</accession>
<dbReference type="AlphaFoldDB" id="A0A812L0I3"/>
<evidence type="ECO:0000256" key="1">
    <source>
        <dbReference type="SAM" id="Coils"/>
    </source>
</evidence>
<gene>
    <name evidence="2" type="primary">cbpA</name>
    <name evidence="2" type="ORF">SNAT2548_LOCUS9782</name>
</gene>
<name>A0A812L0I3_9DINO</name>
<dbReference type="OrthoDB" id="66964at2759"/>
<dbReference type="EMBL" id="CAJNDS010000780">
    <property type="protein sequence ID" value="CAE7233610.1"/>
    <property type="molecule type" value="Genomic_DNA"/>
</dbReference>
<comment type="caution">
    <text evidence="2">The sequence shown here is derived from an EMBL/GenBank/DDBJ whole genome shotgun (WGS) entry which is preliminary data.</text>
</comment>
<proteinExistence type="predicted"/>